<gene>
    <name evidence="2" type="ORF">AB1Y20_018437</name>
</gene>
<dbReference type="Gene3D" id="1.25.40.10">
    <property type="entry name" value="Tetratricopeptide repeat domain"/>
    <property type="match status" value="1"/>
</dbReference>
<dbReference type="AlphaFoldDB" id="A0AB34JND8"/>
<evidence type="ECO:0000256" key="1">
    <source>
        <dbReference type="SAM" id="SignalP"/>
    </source>
</evidence>
<organism evidence="2 3">
    <name type="scientific">Prymnesium parvum</name>
    <name type="common">Toxic golden alga</name>
    <dbReference type="NCBI Taxonomy" id="97485"/>
    <lineage>
        <taxon>Eukaryota</taxon>
        <taxon>Haptista</taxon>
        <taxon>Haptophyta</taxon>
        <taxon>Prymnesiophyceae</taxon>
        <taxon>Prymnesiales</taxon>
        <taxon>Prymnesiaceae</taxon>
        <taxon>Prymnesium</taxon>
    </lineage>
</organism>
<protein>
    <submittedName>
        <fullName evidence="2">Uncharacterized protein</fullName>
    </submittedName>
</protein>
<keyword evidence="1" id="KW-0732">Signal</keyword>
<feature type="signal peptide" evidence="1">
    <location>
        <begin position="1"/>
        <end position="20"/>
    </location>
</feature>
<reference evidence="2 3" key="1">
    <citation type="journal article" date="2024" name="Science">
        <title>Giant polyketide synthase enzymes in the biosynthesis of giant marine polyether toxins.</title>
        <authorList>
            <person name="Fallon T.R."/>
            <person name="Shende V.V."/>
            <person name="Wierzbicki I.H."/>
            <person name="Pendleton A.L."/>
            <person name="Watervoot N.F."/>
            <person name="Auber R.P."/>
            <person name="Gonzalez D.J."/>
            <person name="Wisecaver J.H."/>
            <person name="Moore B.S."/>
        </authorList>
    </citation>
    <scope>NUCLEOTIDE SEQUENCE [LARGE SCALE GENOMIC DNA]</scope>
    <source>
        <strain evidence="2 3">12B1</strain>
    </source>
</reference>
<name>A0AB34JND8_PRYPA</name>
<keyword evidence="3" id="KW-1185">Reference proteome</keyword>
<feature type="chain" id="PRO_5044222761" evidence="1">
    <location>
        <begin position="21"/>
        <end position="453"/>
    </location>
</feature>
<sequence>MRFLPQCLLTLALAFPSAETHPSSAHGLLPGSVYAGHYVCGSPAWLLLHIEAADAAAVDAIFHFVYPRSTLHGAFSMRGSFSSDLGRLLLLTPREWIHRPPGKVVPIGLAGLVSADGARIAGEVLHSGCGSFELNRTAIDGAPAAFRLGEAKVRLPEGASPAADGREELRTLIDVVDQLIRDVREAQPPRAEEARLPLGAEADEAAGHASAERRQLVQMLRRQQWDAAYSTWRQLPPAEQHAAMRAVVPALSRLDLHASARLQHDAIRALSVFGGQPLVCGAIASLRAADARLVAFAEGQLHLALNRSGLAEADRLLEGLDRQLAALATPAAGGRERAAVMATLARLEAVAPRWAHAAFRRGELLAAAGDHKGCVAQQRRALELNEHHLPAMLQLAICYKELNDVAQALSTFLQLRGLHPSMAGLKRFKQWISFAAEQQQKVKAKKRSSRVPP</sequence>
<accession>A0AB34JND8</accession>
<dbReference type="SUPFAM" id="SSF48452">
    <property type="entry name" value="TPR-like"/>
    <property type="match status" value="1"/>
</dbReference>
<dbReference type="InterPro" id="IPR011990">
    <property type="entry name" value="TPR-like_helical_dom_sf"/>
</dbReference>
<comment type="caution">
    <text evidence="2">The sequence shown here is derived from an EMBL/GenBank/DDBJ whole genome shotgun (WGS) entry which is preliminary data.</text>
</comment>
<evidence type="ECO:0000313" key="2">
    <source>
        <dbReference type="EMBL" id="KAL1523499.1"/>
    </source>
</evidence>
<dbReference type="EMBL" id="JBGBPQ010000006">
    <property type="protein sequence ID" value="KAL1523499.1"/>
    <property type="molecule type" value="Genomic_DNA"/>
</dbReference>
<evidence type="ECO:0000313" key="3">
    <source>
        <dbReference type="Proteomes" id="UP001515480"/>
    </source>
</evidence>
<proteinExistence type="predicted"/>
<dbReference type="Proteomes" id="UP001515480">
    <property type="component" value="Unassembled WGS sequence"/>
</dbReference>